<evidence type="ECO:0000256" key="1">
    <source>
        <dbReference type="SAM" id="MobiDB-lite"/>
    </source>
</evidence>
<gene>
    <name evidence="3" type="primary">CSON012777</name>
</gene>
<feature type="region of interest" description="Disordered" evidence="1">
    <location>
        <begin position="98"/>
        <end position="189"/>
    </location>
</feature>
<evidence type="ECO:0000256" key="2">
    <source>
        <dbReference type="SAM" id="SignalP"/>
    </source>
</evidence>
<dbReference type="PANTHER" id="PTHR24023">
    <property type="entry name" value="COLLAGEN ALPHA"/>
    <property type="match status" value="1"/>
</dbReference>
<dbReference type="EMBL" id="UFQS01000618">
    <property type="protein sequence ID" value="SSX05468.1"/>
    <property type="molecule type" value="Genomic_DNA"/>
</dbReference>
<dbReference type="EMBL" id="UFQT01000618">
    <property type="protein sequence ID" value="SSX25827.1"/>
    <property type="molecule type" value="Genomic_DNA"/>
</dbReference>
<name>A0A336KN83_CULSO</name>
<dbReference type="GO" id="GO:0030020">
    <property type="term" value="F:extracellular matrix structural constituent conferring tensile strength"/>
    <property type="evidence" value="ECO:0007669"/>
    <property type="project" value="TreeGrafter"/>
</dbReference>
<proteinExistence type="predicted"/>
<dbReference type="AlphaFoldDB" id="A0A336KN83"/>
<keyword evidence="2" id="KW-0732">Signal</keyword>
<dbReference type="GO" id="GO:0005615">
    <property type="term" value="C:extracellular space"/>
    <property type="evidence" value="ECO:0007669"/>
    <property type="project" value="TreeGrafter"/>
</dbReference>
<feature type="compositionally biased region" description="Gly residues" evidence="1">
    <location>
        <begin position="146"/>
        <end position="155"/>
    </location>
</feature>
<dbReference type="InterPro" id="IPR008160">
    <property type="entry name" value="Collagen"/>
</dbReference>
<dbReference type="VEuPathDB" id="VectorBase:CSON012777"/>
<sequence length="189" mass="19342">MATPKRIRIVTTTAILAFLLTDTNGQLWQGLTGAIGYLGPRDSRNREDVYRQPEIDPSYELIDTVRGAQGPPQKNCTASQGCCQPKCFAEKGNRGLPGLPGLMGPKGQRGFPGNEGLPGPRGLKGEPGAIGPRGPKGDRGRSGSPGFPGSGGQPGIPGAPGLPGIPGVDGCNGTDGLPGLPGLQGNQFH</sequence>
<dbReference type="PANTHER" id="PTHR24023:SF1082">
    <property type="entry name" value="COLLAGEN TRIPLE HELIX REPEAT"/>
    <property type="match status" value="1"/>
</dbReference>
<dbReference type="GO" id="GO:0031012">
    <property type="term" value="C:extracellular matrix"/>
    <property type="evidence" value="ECO:0007669"/>
    <property type="project" value="TreeGrafter"/>
</dbReference>
<evidence type="ECO:0000313" key="3">
    <source>
        <dbReference type="EMBL" id="SSX05468.1"/>
    </source>
</evidence>
<accession>A0A336KN83</accession>
<dbReference type="GO" id="GO:0030198">
    <property type="term" value="P:extracellular matrix organization"/>
    <property type="evidence" value="ECO:0007669"/>
    <property type="project" value="TreeGrafter"/>
</dbReference>
<reference evidence="4" key="2">
    <citation type="submission" date="2018-07" db="EMBL/GenBank/DDBJ databases">
        <authorList>
            <person name="Quirk P.G."/>
            <person name="Krulwich T.A."/>
        </authorList>
    </citation>
    <scope>NUCLEOTIDE SEQUENCE</scope>
</reference>
<dbReference type="InterPro" id="IPR050149">
    <property type="entry name" value="Collagen_superfamily"/>
</dbReference>
<dbReference type="Pfam" id="PF01391">
    <property type="entry name" value="Collagen"/>
    <property type="match status" value="1"/>
</dbReference>
<organism evidence="3">
    <name type="scientific">Culicoides sonorensis</name>
    <name type="common">Biting midge</name>
    <dbReference type="NCBI Taxonomy" id="179676"/>
    <lineage>
        <taxon>Eukaryota</taxon>
        <taxon>Metazoa</taxon>
        <taxon>Ecdysozoa</taxon>
        <taxon>Arthropoda</taxon>
        <taxon>Hexapoda</taxon>
        <taxon>Insecta</taxon>
        <taxon>Pterygota</taxon>
        <taxon>Neoptera</taxon>
        <taxon>Endopterygota</taxon>
        <taxon>Diptera</taxon>
        <taxon>Nematocera</taxon>
        <taxon>Chironomoidea</taxon>
        <taxon>Ceratopogonidae</taxon>
        <taxon>Ceratopogoninae</taxon>
        <taxon>Culicoides</taxon>
        <taxon>Monoculicoides</taxon>
    </lineage>
</organism>
<feature type="signal peptide" evidence="2">
    <location>
        <begin position="1"/>
        <end position="25"/>
    </location>
</feature>
<feature type="chain" id="PRO_5036062059" evidence="2">
    <location>
        <begin position="26"/>
        <end position="189"/>
    </location>
</feature>
<reference evidence="3" key="1">
    <citation type="submission" date="2018-04" db="EMBL/GenBank/DDBJ databases">
        <authorList>
            <person name="Go L.Y."/>
            <person name="Mitchell J.A."/>
        </authorList>
    </citation>
    <scope>NUCLEOTIDE SEQUENCE</scope>
    <source>
        <tissue evidence="3">Whole organism</tissue>
    </source>
</reference>
<protein>
    <submittedName>
        <fullName evidence="3">CSON012777 protein</fullName>
    </submittedName>
</protein>
<evidence type="ECO:0000313" key="4">
    <source>
        <dbReference type="EMBL" id="SSX25827.1"/>
    </source>
</evidence>